<keyword evidence="7" id="KW-1133">Transmembrane helix</keyword>
<dbReference type="Pfam" id="PF13442">
    <property type="entry name" value="Cytochrome_CBB3"/>
    <property type="match status" value="2"/>
</dbReference>
<keyword evidence="1" id="KW-0813">Transport</keyword>
<dbReference type="AlphaFoldDB" id="A0A317CL78"/>
<feature type="transmembrane region" description="Helical" evidence="7">
    <location>
        <begin position="12"/>
        <end position="29"/>
    </location>
</feature>
<protein>
    <submittedName>
        <fullName evidence="9">Cytochrome c5 family protein</fullName>
    </submittedName>
</protein>
<evidence type="ECO:0000256" key="3">
    <source>
        <dbReference type="ARBA" id="ARBA00022723"/>
    </source>
</evidence>
<dbReference type="InterPro" id="IPR036909">
    <property type="entry name" value="Cyt_c-like_dom_sf"/>
</dbReference>
<sequence>MAGSHEKLPRVFWVQIALVLIVGLFYIFSPSPKSHGVAEATPAQKQMIVALEPIGNVEIKKEAAEPGAARAGGDTVKRVCAVCHSIGLANAPKLEASAKADWETRMAGDMNSLVQSAITGKGGMPARGGDPSLTDEEMYAAVADMLSTAGIEVAATAEVADTTAAVTDVEAPVVEVAAIKLDTVVASALGESTYKSSCFACHDTGAANSPIIGDKIAWAPRLETGVVALHASALKGKGAMPAKGGNPTLSDEEVIEAVNYIIANSK</sequence>
<keyword evidence="7" id="KW-0472">Membrane</keyword>
<dbReference type="PANTHER" id="PTHR40942:SF4">
    <property type="entry name" value="CYTOCHROME C5"/>
    <property type="match status" value="1"/>
</dbReference>
<dbReference type="PROSITE" id="PS51007">
    <property type="entry name" value="CYTC"/>
    <property type="match status" value="2"/>
</dbReference>
<keyword evidence="5 6" id="KW-0408">Iron</keyword>
<evidence type="ECO:0000256" key="1">
    <source>
        <dbReference type="ARBA" id="ARBA00022448"/>
    </source>
</evidence>
<dbReference type="OrthoDB" id="9814708at2"/>
<dbReference type="GO" id="GO:0005506">
    <property type="term" value="F:iron ion binding"/>
    <property type="evidence" value="ECO:0007669"/>
    <property type="project" value="InterPro"/>
</dbReference>
<evidence type="ECO:0000256" key="2">
    <source>
        <dbReference type="ARBA" id="ARBA00022617"/>
    </source>
</evidence>
<dbReference type="EMBL" id="QGKL01000009">
    <property type="protein sequence ID" value="PWQ98941.1"/>
    <property type="molecule type" value="Genomic_DNA"/>
</dbReference>
<dbReference type="GO" id="GO:0020037">
    <property type="term" value="F:heme binding"/>
    <property type="evidence" value="ECO:0007669"/>
    <property type="project" value="InterPro"/>
</dbReference>
<evidence type="ECO:0000313" key="9">
    <source>
        <dbReference type="EMBL" id="PWQ98941.1"/>
    </source>
</evidence>
<evidence type="ECO:0000259" key="8">
    <source>
        <dbReference type="PROSITE" id="PS51007"/>
    </source>
</evidence>
<proteinExistence type="predicted"/>
<dbReference type="GO" id="GO:0009055">
    <property type="term" value="F:electron transfer activity"/>
    <property type="evidence" value="ECO:0007669"/>
    <property type="project" value="InterPro"/>
</dbReference>
<evidence type="ECO:0000256" key="5">
    <source>
        <dbReference type="ARBA" id="ARBA00023004"/>
    </source>
</evidence>
<evidence type="ECO:0000313" key="10">
    <source>
        <dbReference type="Proteomes" id="UP000245506"/>
    </source>
</evidence>
<dbReference type="PANTHER" id="PTHR40942">
    <property type="match status" value="1"/>
</dbReference>
<dbReference type="PRINTS" id="PR00607">
    <property type="entry name" value="CYTCHROMECIE"/>
</dbReference>
<organism evidence="9 10">
    <name type="scientific">Leucothrix arctica</name>
    <dbReference type="NCBI Taxonomy" id="1481894"/>
    <lineage>
        <taxon>Bacteria</taxon>
        <taxon>Pseudomonadati</taxon>
        <taxon>Pseudomonadota</taxon>
        <taxon>Gammaproteobacteria</taxon>
        <taxon>Thiotrichales</taxon>
        <taxon>Thiotrichaceae</taxon>
        <taxon>Leucothrix</taxon>
    </lineage>
</organism>
<evidence type="ECO:0000256" key="7">
    <source>
        <dbReference type="SAM" id="Phobius"/>
    </source>
</evidence>
<dbReference type="RefSeq" id="WP_109821747.1">
    <property type="nucleotide sequence ID" value="NZ_QGKL01000009.1"/>
</dbReference>
<keyword evidence="4" id="KW-0249">Electron transport</keyword>
<name>A0A317CL78_9GAMM</name>
<dbReference type="InterPro" id="IPR002323">
    <property type="entry name" value="Cyt_CIE"/>
</dbReference>
<feature type="domain" description="Cytochrome c" evidence="8">
    <location>
        <begin position="67"/>
        <end position="149"/>
    </location>
</feature>
<reference evidence="9 10" key="1">
    <citation type="submission" date="2018-05" db="EMBL/GenBank/DDBJ databases">
        <title>Leucothrix arctica sp. nov., isolated from Arctic seawater.</title>
        <authorList>
            <person name="Choi A."/>
            <person name="Baek K."/>
        </authorList>
    </citation>
    <scope>NUCLEOTIDE SEQUENCE [LARGE SCALE GENOMIC DNA]</scope>
    <source>
        <strain evidence="9 10">IMCC9719</strain>
    </source>
</reference>
<accession>A0A317CL78</accession>
<evidence type="ECO:0000256" key="6">
    <source>
        <dbReference type="PROSITE-ProRule" id="PRU00433"/>
    </source>
</evidence>
<dbReference type="Gene3D" id="1.10.760.10">
    <property type="entry name" value="Cytochrome c-like domain"/>
    <property type="match status" value="2"/>
</dbReference>
<keyword evidence="3 6" id="KW-0479">Metal-binding</keyword>
<evidence type="ECO:0000256" key="4">
    <source>
        <dbReference type="ARBA" id="ARBA00022982"/>
    </source>
</evidence>
<comment type="caution">
    <text evidence="9">The sequence shown here is derived from an EMBL/GenBank/DDBJ whole genome shotgun (WGS) entry which is preliminary data.</text>
</comment>
<keyword evidence="7" id="KW-0812">Transmembrane</keyword>
<dbReference type="Proteomes" id="UP000245506">
    <property type="component" value="Unassembled WGS sequence"/>
</dbReference>
<keyword evidence="2 6" id="KW-0349">Heme</keyword>
<dbReference type="SUPFAM" id="SSF46626">
    <property type="entry name" value="Cytochrome c"/>
    <property type="match status" value="2"/>
</dbReference>
<dbReference type="InterPro" id="IPR009056">
    <property type="entry name" value="Cyt_c-like_dom"/>
</dbReference>
<keyword evidence="10" id="KW-1185">Reference proteome</keyword>
<gene>
    <name evidence="9" type="ORF">DKT75_01910</name>
</gene>
<feature type="domain" description="Cytochrome c" evidence="8">
    <location>
        <begin position="185"/>
        <end position="265"/>
    </location>
</feature>